<organism evidence="1 2">
    <name type="scientific">Helicobacter baculiformis</name>
    <dbReference type="NCBI Taxonomy" id="427351"/>
    <lineage>
        <taxon>Bacteria</taxon>
        <taxon>Pseudomonadati</taxon>
        <taxon>Campylobacterota</taxon>
        <taxon>Epsilonproteobacteria</taxon>
        <taxon>Campylobacterales</taxon>
        <taxon>Helicobacteraceae</taxon>
        <taxon>Helicobacter</taxon>
    </lineage>
</organism>
<accession>A0ABV7ZJ28</accession>
<proteinExistence type="predicted"/>
<protein>
    <submittedName>
        <fullName evidence="1">Uncharacterized protein</fullName>
    </submittedName>
</protein>
<comment type="caution">
    <text evidence="1">The sequence shown here is derived from an EMBL/GenBank/DDBJ whole genome shotgun (WGS) entry which is preliminary data.</text>
</comment>
<evidence type="ECO:0000313" key="2">
    <source>
        <dbReference type="Proteomes" id="UP001595783"/>
    </source>
</evidence>
<gene>
    <name evidence="1" type="ORF">ACFOPX_06705</name>
</gene>
<keyword evidence="2" id="KW-1185">Reference proteome</keyword>
<dbReference type="Proteomes" id="UP001595783">
    <property type="component" value="Unassembled WGS sequence"/>
</dbReference>
<dbReference type="EMBL" id="JBHRZO010000048">
    <property type="protein sequence ID" value="MFC3848210.1"/>
    <property type="molecule type" value="Genomic_DNA"/>
</dbReference>
<sequence length="46" mass="5484">MDFMYNRRNKRLKVDYKQLLTNTECLLDLAIRMAHHSTAIEDNSLT</sequence>
<evidence type="ECO:0000313" key="1">
    <source>
        <dbReference type="EMBL" id="MFC3848210.1"/>
    </source>
</evidence>
<dbReference type="RefSeq" id="WP_158653053.1">
    <property type="nucleotide sequence ID" value="NZ_FZMF01000002.1"/>
</dbReference>
<reference evidence="2" key="1">
    <citation type="journal article" date="2019" name="Int. J. Syst. Evol. Microbiol.">
        <title>The Global Catalogue of Microorganisms (GCM) 10K type strain sequencing project: providing services to taxonomists for standard genome sequencing and annotation.</title>
        <authorList>
            <consortium name="The Broad Institute Genomics Platform"/>
            <consortium name="The Broad Institute Genome Sequencing Center for Infectious Disease"/>
            <person name="Wu L."/>
            <person name="Ma J."/>
        </authorList>
    </citation>
    <scope>NUCLEOTIDE SEQUENCE [LARGE SCALE GENOMIC DNA]</scope>
    <source>
        <strain evidence="2">CCUG 53816</strain>
    </source>
</reference>
<name>A0ABV7ZJ28_9HELI</name>